<dbReference type="Pfam" id="PF00534">
    <property type="entry name" value="Glycos_transf_1"/>
    <property type="match status" value="1"/>
</dbReference>
<dbReference type="Pfam" id="PF13439">
    <property type="entry name" value="Glyco_transf_4"/>
    <property type="match status" value="1"/>
</dbReference>
<gene>
    <name evidence="4" type="ORF">METZ01_LOCUS33664</name>
</gene>
<accession>A0A381QP05</accession>
<evidence type="ECO:0000256" key="1">
    <source>
        <dbReference type="ARBA" id="ARBA00022679"/>
    </source>
</evidence>
<dbReference type="InterPro" id="IPR001296">
    <property type="entry name" value="Glyco_trans_1"/>
</dbReference>
<organism evidence="4">
    <name type="scientific">marine metagenome</name>
    <dbReference type="NCBI Taxonomy" id="408172"/>
    <lineage>
        <taxon>unclassified sequences</taxon>
        <taxon>metagenomes</taxon>
        <taxon>ecological metagenomes</taxon>
    </lineage>
</organism>
<dbReference type="SUPFAM" id="SSF53756">
    <property type="entry name" value="UDP-Glycosyltransferase/glycogen phosphorylase"/>
    <property type="match status" value="1"/>
</dbReference>
<evidence type="ECO:0000259" key="2">
    <source>
        <dbReference type="Pfam" id="PF00534"/>
    </source>
</evidence>
<evidence type="ECO:0000313" key="4">
    <source>
        <dbReference type="EMBL" id="SUZ80810.1"/>
    </source>
</evidence>
<evidence type="ECO:0008006" key="5">
    <source>
        <dbReference type="Google" id="ProtNLM"/>
    </source>
</evidence>
<reference evidence="4" key="1">
    <citation type="submission" date="2018-05" db="EMBL/GenBank/DDBJ databases">
        <authorList>
            <person name="Lanie J.A."/>
            <person name="Ng W.-L."/>
            <person name="Kazmierczak K.M."/>
            <person name="Andrzejewski T.M."/>
            <person name="Davidsen T.M."/>
            <person name="Wayne K.J."/>
            <person name="Tettelin H."/>
            <person name="Glass J.I."/>
            <person name="Rusch D."/>
            <person name="Podicherti R."/>
            <person name="Tsui H.-C.T."/>
            <person name="Winkler M.E."/>
        </authorList>
    </citation>
    <scope>NUCLEOTIDE SEQUENCE</scope>
</reference>
<dbReference type="PANTHER" id="PTHR46401">
    <property type="entry name" value="GLYCOSYLTRANSFERASE WBBK-RELATED"/>
    <property type="match status" value="1"/>
</dbReference>
<dbReference type="PANTHER" id="PTHR46401:SF2">
    <property type="entry name" value="GLYCOSYLTRANSFERASE WBBK-RELATED"/>
    <property type="match status" value="1"/>
</dbReference>
<dbReference type="GO" id="GO:0016757">
    <property type="term" value="F:glycosyltransferase activity"/>
    <property type="evidence" value="ECO:0007669"/>
    <property type="project" value="InterPro"/>
</dbReference>
<dbReference type="Gene3D" id="3.40.50.2000">
    <property type="entry name" value="Glycogen Phosphorylase B"/>
    <property type="match status" value="2"/>
</dbReference>
<dbReference type="EMBL" id="UINC01001442">
    <property type="protein sequence ID" value="SUZ80810.1"/>
    <property type="molecule type" value="Genomic_DNA"/>
</dbReference>
<keyword evidence="1" id="KW-0808">Transferase</keyword>
<dbReference type="GO" id="GO:0009103">
    <property type="term" value="P:lipopolysaccharide biosynthetic process"/>
    <property type="evidence" value="ECO:0007669"/>
    <property type="project" value="TreeGrafter"/>
</dbReference>
<dbReference type="AlphaFoldDB" id="A0A381QP05"/>
<feature type="domain" description="Glycosyltransferase subfamily 4-like N-terminal" evidence="3">
    <location>
        <begin position="36"/>
        <end position="238"/>
    </location>
</feature>
<protein>
    <recommendedName>
        <fullName evidence="5">Glycosyltransferase subfamily 4-like N-terminal domain-containing protein</fullName>
    </recommendedName>
</protein>
<evidence type="ECO:0000259" key="3">
    <source>
        <dbReference type="Pfam" id="PF13439"/>
    </source>
</evidence>
<name>A0A381QP05_9ZZZZ</name>
<sequence length="435" mass="48832">MPTPPVGPGDVRRSLPGADDPLRIAYLAYRGKPHCGGQGVYTRHLTRALVDLGHHVEVLAGPPYPELDERVPLVELPSLQLYNDHFPMRKPRIWELKTRWDVAETVSFNTGNFSEPMAFSMRAWDHLRGRPGQFDLVHDNQCLGWGLLLLQSREKLPILSTIHHPITVDRRLEIQHARTRWEEFGKRRWYAFTRMQTRVARRMPRVMTVSKSSATDIAADHRVDPDRIHVVPVGVDPDLFLPIPGVERAPGRIVTTASADVAMKGLKYLLEAVAKLRTERHVELVIIGRPREDSTSTTVFEELGLTNCVTYVHDVPDERIVELYSEAEVACVPSLYEGFSLPAIEAMSCGVPLVATTGGALPEVTGRHGETCFQVPPADSDALAATLRTVLDDPEARARVGAAGRQRVIDQWSWRHTALRTVEQYRELLDEVATR</sequence>
<feature type="domain" description="Glycosyl transferase family 1" evidence="2">
    <location>
        <begin position="252"/>
        <end position="407"/>
    </location>
</feature>
<dbReference type="CDD" id="cd03801">
    <property type="entry name" value="GT4_PimA-like"/>
    <property type="match status" value="1"/>
</dbReference>
<dbReference type="InterPro" id="IPR028098">
    <property type="entry name" value="Glyco_trans_4-like_N"/>
</dbReference>
<proteinExistence type="predicted"/>